<gene>
    <name evidence="1" type="ORF">K8V47_00820</name>
</gene>
<protein>
    <submittedName>
        <fullName evidence="1">Uncharacterized protein</fullName>
    </submittedName>
</protein>
<sequence length="102" mass="11149">MEKQEKDIKTLEADITAAVSQYIDNESEYTDNAHIAIDPQTLEVSLVDSDADMPEAALSGCDHYPVMEFVRMCSSEPGLWEPDAEAVALAASGYMRHPDASV</sequence>
<accession>A0A4Q0U7B9</accession>
<organism evidence="1 2">
    <name type="scientific">Candidatus Amulumruptor caecigallinarius</name>
    <dbReference type="NCBI Taxonomy" id="2109911"/>
    <lineage>
        <taxon>Bacteria</taxon>
        <taxon>Pseudomonadati</taxon>
        <taxon>Bacteroidota</taxon>
        <taxon>Bacteroidia</taxon>
        <taxon>Bacteroidales</taxon>
        <taxon>Muribaculaceae</taxon>
        <taxon>Candidatus Amulumruptor</taxon>
    </lineage>
</organism>
<proteinExistence type="predicted"/>
<dbReference type="AlphaFoldDB" id="A0A4Q0U7B9"/>
<dbReference type="Proteomes" id="UP000711407">
    <property type="component" value="Unassembled WGS sequence"/>
</dbReference>
<reference evidence="1" key="1">
    <citation type="journal article" date="2021" name="PeerJ">
        <title>Extensive microbial diversity within the chicken gut microbiome revealed by metagenomics and culture.</title>
        <authorList>
            <person name="Gilroy R."/>
            <person name="Ravi A."/>
            <person name="Getino M."/>
            <person name="Pursley I."/>
            <person name="Horton D.L."/>
            <person name="Alikhan N.F."/>
            <person name="Baker D."/>
            <person name="Gharbi K."/>
            <person name="Hall N."/>
            <person name="Watson M."/>
            <person name="Adriaenssens E.M."/>
            <person name="Foster-Nyarko E."/>
            <person name="Jarju S."/>
            <person name="Secka A."/>
            <person name="Antonio M."/>
            <person name="Oren A."/>
            <person name="Chaudhuri R.R."/>
            <person name="La Ragione R."/>
            <person name="Hildebrand F."/>
            <person name="Pallen M.J."/>
        </authorList>
    </citation>
    <scope>NUCLEOTIDE SEQUENCE</scope>
    <source>
        <strain evidence="1">4100</strain>
    </source>
</reference>
<dbReference type="EMBL" id="DYXT01000006">
    <property type="protein sequence ID" value="HJE38296.1"/>
    <property type="molecule type" value="Genomic_DNA"/>
</dbReference>
<reference evidence="1" key="2">
    <citation type="submission" date="2021-09" db="EMBL/GenBank/DDBJ databases">
        <authorList>
            <person name="Gilroy R."/>
        </authorList>
    </citation>
    <scope>NUCLEOTIDE SEQUENCE</scope>
    <source>
        <strain evidence="1">4100</strain>
    </source>
</reference>
<comment type="caution">
    <text evidence="1">The sequence shown here is derived from an EMBL/GenBank/DDBJ whole genome shotgun (WGS) entry which is preliminary data.</text>
</comment>
<evidence type="ECO:0000313" key="2">
    <source>
        <dbReference type="Proteomes" id="UP000711407"/>
    </source>
</evidence>
<evidence type="ECO:0000313" key="1">
    <source>
        <dbReference type="EMBL" id="HJE38296.1"/>
    </source>
</evidence>
<name>A0A4Q0U7B9_9BACT</name>